<evidence type="ECO:0000256" key="7">
    <source>
        <dbReference type="ARBA" id="ARBA00023326"/>
    </source>
</evidence>
<dbReference type="AlphaFoldDB" id="A0A0C6FSR7"/>
<proteinExistence type="inferred from homology"/>
<dbReference type="EC" id="3.2.1.-" evidence="9"/>
<dbReference type="PRINTS" id="PR00735">
    <property type="entry name" value="GLHYDRLASE8"/>
</dbReference>
<dbReference type="PATRIC" id="fig|270351.10.peg.7265"/>
<keyword evidence="7 9" id="KW-0119">Carbohydrate metabolism</keyword>
<dbReference type="OrthoDB" id="9766708at2"/>
<keyword evidence="4 9" id="KW-0378">Hydrolase</keyword>
<organism evidence="10 11">
    <name type="scientific">Methylobacterium aquaticum</name>
    <dbReference type="NCBI Taxonomy" id="270351"/>
    <lineage>
        <taxon>Bacteria</taxon>
        <taxon>Pseudomonadati</taxon>
        <taxon>Pseudomonadota</taxon>
        <taxon>Alphaproteobacteria</taxon>
        <taxon>Hyphomicrobiales</taxon>
        <taxon>Methylobacteriaceae</taxon>
        <taxon>Methylobacterium</taxon>
    </lineage>
</organism>
<keyword evidence="7 9" id="KW-0624">Polysaccharide degradation</keyword>
<keyword evidence="3" id="KW-0732">Signal</keyword>
<dbReference type="InterPro" id="IPR012341">
    <property type="entry name" value="6hp_glycosidase-like_sf"/>
</dbReference>
<gene>
    <name evidence="10" type="ORF">Maq22A_2p41770</name>
</gene>
<dbReference type="KEGG" id="maqu:Maq22A_2p41770"/>
<dbReference type="GO" id="GO:0008810">
    <property type="term" value="F:cellulase activity"/>
    <property type="evidence" value="ECO:0007669"/>
    <property type="project" value="UniProtKB-EC"/>
</dbReference>
<evidence type="ECO:0000256" key="9">
    <source>
        <dbReference type="RuleBase" id="RU361167"/>
    </source>
</evidence>
<dbReference type="InterPro" id="IPR002037">
    <property type="entry name" value="Glyco_hydro_8"/>
</dbReference>
<sequence length="378" mass="40502">MRTDLWSHARRRSRRHFRAAVLVLALVGAPGLGIAGEAGALPAPTAARGLAIEPAAWASFKDRFVTREGRVVDTANGGISHSEGQGYGLLFAAASGDRQTFERIWDWTRLALMVRKDALFAWRWEPDVPVPVADPNNATDGDILIAWALVEAAERWPDGHFRGPARRIAEEIGRHLVLWDAVDGPLLLPGFAGFGAGDRADGPVVNPSYWVFPAFPRLATVAPAFPWHRLGTSGSDLLRRARFGASRVPTDWIAMAGNRPRPADGFPATLSYNAVRVPLYLAMAAQGERALYEPFAAAWTDGGAVGLPIVEPLAGRASGRMGEPGYAAVGALTSCIASGARVPTSFSTPSPSENYYPAVLHILALSAARLTWQACLGR</sequence>
<comment type="similarity">
    <text evidence="2 9">Belongs to the glycosyl hydrolase 8 (cellulase D) family.</text>
</comment>
<dbReference type="EMBL" id="AP014706">
    <property type="protein sequence ID" value="BAQ50112.1"/>
    <property type="molecule type" value="Genomic_DNA"/>
</dbReference>
<evidence type="ECO:0000313" key="11">
    <source>
        <dbReference type="Proteomes" id="UP000061432"/>
    </source>
</evidence>
<evidence type="ECO:0000256" key="3">
    <source>
        <dbReference type="ARBA" id="ARBA00022729"/>
    </source>
</evidence>
<dbReference type="PROSITE" id="PS00812">
    <property type="entry name" value="GLYCOSYL_HYDROL_F8"/>
    <property type="match status" value="1"/>
</dbReference>
<dbReference type="Proteomes" id="UP000061432">
    <property type="component" value="Plasmid pMaq22A_2p"/>
</dbReference>
<dbReference type="Pfam" id="PF01270">
    <property type="entry name" value="Glyco_hydro_8"/>
    <property type="match status" value="1"/>
</dbReference>
<evidence type="ECO:0000313" key="10">
    <source>
        <dbReference type="EMBL" id="BAQ50112.1"/>
    </source>
</evidence>
<reference evidence="11" key="2">
    <citation type="submission" date="2015-01" db="EMBL/GenBank/DDBJ databases">
        <title>Complete genome sequence of Methylobacterium aquaticum strain 22A.</title>
        <authorList>
            <person name="Tani A."/>
            <person name="Ogura Y."/>
            <person name="Hayashi T."/>
        </authorList>
    </citation>
    <scope>NUCLEOTIDE SEQUENCE [LARGE SCALE GENOMIC DNA]</scope>
    <source>
        <strain evidence="11">MA-22A</strain>
        <plasmid evidence="11">Plasmid pMaq22A_2p DNA</plasmid>
    </source>
</reference>
<name>A0A0C6FSR7_9HYPH</name>
<accession>A0A0C6FSR7</accession>
<evidence type="ECO:0000256" key="2">
    <source>
        <dbReference type="ARBA" id="ARBA00009209"/>
    </source>
</evidence>
<keyword evidence="5" id="KW-0136">Cellulose degradation</keyword>
<dbReference type="SUPFAM" id="SSF48208">
    <property type="entry name" value="Six-hairpin glycosidases"/>
    <property type="match status" value="1"/>
</dbReference>
<feature type="active site" description="Nucleophile" evidence="8">
    <location>
        <position position="140"/>
    </location>
</feature>
<evidence type="ECO:0000256" key="6">
    <source>
        <dbReference type="ARBA" id="ARBA00023295"/>
    </source>
</evidence>
<geneLocation type="plasmid" evidence="11">
    <name>pMaq22A_2p DNA</name>
</geneLocation>
<keyword evidence="10" id="KW-0614">Plasmid</keyword>
<dbReference type="InterPro" id="IPR019834">
    <property type="entry name" value="Glyco_hydro_8_CS"/>
</dbReference>
<comment type="catalytic activity">
    <reaction evidence="1">
        <text>Endohydrolysis of (1-&gt;4)-beta-D-glucosidic linkages in cellulose, lichenin and cereal beta-D-glucans.</text>
        <dbReference type="EC" id="3.2.1.4"/>
    </reaction>
</comment>
<keyword evidence="6 9" id="KW-0326">Glycosidase</keyword>
<dbReference type="Gene3D" id="1.50.10.10">
    <property type="match status" value="1"/>
</dbReference>
<evidence type="ECO:0000256" key="8">
    <source>
        <dbReference type="PROSITE-ProRule" id="PRU10058"/>
    </source>
</evidence>
<evidence type="ECO:0000256" key="4">
    <source>
        <dbReference type="ARBA" id="ARBA00022801"/>
    </source>
</evidence>
<protein>
    <recommendedName>
        <fullName evidence="9">Glucanase</fullName>
        <ecNumber evidence="9">3.2.1.-</ecNumber>
    </recommendedName>
</protein>
<dbReference type="InterPro" id="IPR008928">
    <property type="entry name" value="6-hairpin_glycosidase_sf"/>
</dbReference>
<evidence type="ECO:0000256" key="5">
    <source>
        <dbReference type="ARBA" id="ARBA00023001"/>
    </source>
</evidence>
<reference evidence="10 11" key="1">
    <citation type="journal article" date="2015" name="Genome Announc.">
        <title>Complete Genome Sequence of Methylobacterium aquaticum Strain 22A, Isolated from Racomitrium japonicum Moss.</title>
        <authorList>
            <person name="Tani A."/>
            <person name="Ogura Y."/>
            <person name="Hayashi T."/>
            <person name="Kimbara K."/>
        </authorList>
    </citation>
    <scope>NUCLEOTIDE SEQUENCE [LARGE SCALE GENOMIC DNA]</scope>
    <source>
        <strain evidence="10 11">MA-22A</strain>
        <plasmid evidence="11">Plasmid pMaq22A_2p DNA</plasmid>
    </source>
</reference>
<evidence type="ECO:0000256" key="1">
    <source>
        <dbReference type="ARBA" id="ARBA00000966"/>
    </source>
</evidence>
<dbReference type="GO" id="GO:0030245">
    <property type="term" value="P:cellulose catabolic process"/>
    <property type="evidence" value="ECO:0007669"/>
    <property type="project" value="UniProtKB-KW"/>
</dbReference>